<dbReference type="GO" id="GO:0030313">
    <property type="term" value="C:cell envelope"/>
    <property type="evidence" value="ECO:0007669"/>
    <property type="project" value="UniProtKB-SubCell"/>
</dbReference>
<dbReference type="AlphaFoldDB" id="A0A2G8TLM3"/>
<dbReference type="InterPro" id="IPR050465">
    <property type="entry name" value="UPF0194_transport"/>
</dbReference>
<feature type="transmembrane region" description="Helical" evidence="5">
    <location>
        <begin position="12"/>
        <end position="31"/>
    </location>
</feature>
<sequence length="414" mass="44871">MDVRVPRRRGPLLARVAAVVVLAAAGAYAAWHFMPRGLQVPAQEVRIASVEQGVFLDDLVVRASAEPLNAVILDSVESGRVEEVFAKDGAMVKKGQLLFRLSNPQRNLELLARQAEHAQQISNLSNLRVAQEAGRTDHQRRLSDLEFALAQAEKQHGRNGKLAAQGFISDVSLEESADKLAQQRRAFRQQSEAAETESRVRGDALAQMQSAIKGLQSGLLLVNATVDALAVRAPVAGMLTGFRLQIGETVKTNQNIGRIDDPNRFKLSALVDEFYLNRVAVGRHATVKQGEQTYAADVSTIYPQIKEGRFTLEMVFTNGQPPVLRAGQSLDAQVTLGEPGKAMLLPSGAFINETGGAWVFVVGTDGETVTRRAIRSGRRSNSQVEVLSGLAAGDKVIVSSYAAFGKNERLQLSK</sequence>
<reference evidence="7 8" key="1">
    <citation type="submission" date="2017-10" db="EMBL/GenBank/DDBJ databases">
        <title>Massilia psychrophilum sp. nov., a novel purple-pigmented bacterium isolated from Tianshan glacier, Xinjiang Municipality, China.</title>
        <authorList>
            <person name="Wang H."/>
        </authorList>
    </citation>
    <scope>NUCLEOTIDE SEQUENCE [LARGE SCALE GENOMIC DNA]</scope>
    <source>
        <strain evidence="7 8">JCM 30074</strain>
    </source>
</reference>
<dbReference type="OrthoDB" id="9806939at2"/>
<dbReference type="GO" id="GO:0016020">
    <property type="term" value="C:membrane"/>
    <property type="evidence" value="ECO:0007669"/>
    <property type="project" value="InterPro"/>
</dbReference>
<organism evidence="7 8">
    <name type="scientific">Massilia eurypsychrophila</name>
    <dbReference type="NCBI Taxonomy" id="1485217"/>
    <lineage>
        <taxon>Bacteria</taxon>
        <taxon>Pseudomonadati</taxon>
        <taxon>Pseudomonadota</taxon>
        <taxon>Betaproteobacteria</taxon>
        <taxon>Burkholderiales</taxon>
        <taxon>Oxalobacteraceae</taxon>
        <taxon>Telluria group</taxon>
        <taxon>Massilia</taxon>
    </lineage>
</organism>
<evidence type="ECO:0000313" key="8">
    <source>
        <dbReference type="Proteomes" id="UP000230390"/>
    </source>
</evidence>
<dbReference type="Gene3D" id="2.40.30.170">
    <property type="match status" value="1"/>
</dbReference>
<dbReference type="EMBL" id="PDOC01000001">
    <property type="protein sequence ID" value="PIL46926.1"/>
    <property type="molecule type" value="Genomic_DNA"/>
</dbReference>
<dbReference type="Gene3D" id="2.40.420.20">
    <property type="match status" value="1"/>
</dbReference>
<proteinExistence type="inferred from homology"/>
<keyword evidence="3 4" id="KW-0175">Coiled coil</keyword>
<gene>
    <name evidence="7" type="ORF">CR105_01895</name>
</gene>
<evidence type="ECO:0000256" key="2">
    <source>
        <dbReference type="ARBA" id="ARBA00009477"/>
    </source>
</evidence>
<dbReference type="PANTHER" id="PTHR32347:SF23">
    <property type="entry name" value="BLL5650 PROTEIN"/>
    <property type="match status" value="1"/>
</dbReference>
<evidence type="ECO:0000256" key="5">
    <source>
        <dbReference type="SAM" id="Phobius"/>
    </source>
</evidence>
<evidence type="ECO:0000256" key="1">
    <source>
        <dbReference type="ARBA" id="ARBA00004196"/>
    </source>
</evidence>
<dbReference type="NCBIfam" id="TIGR01730">
    <property type="entry name" value="RND_mfp"/>
    <property type="match status" value="1"/>
</dbReference>
<dbReference type="InterPro" id="IPR006143">
    <property type="entry name" value="RND_pump_MFP"/>
</dbReference>
<dbReference type="GO" id="GO:0022857">
    <property type="term" value="F:transmembrane transporter activity"/>
    <property type="evidence" value="ECO:0007669"/>
    <property type="project" value="InterPro"/>
</dbReference>
<keyword evidence="8" id="KW-1185">Reference proteome</keyword>
<dbReference type="Proteomes" id="UP000230390">
    <property type="component" value="Unassembled WGS sequence"/>
</dbReference>
<keyword evidence="5" id="KW-0472">Membrane</keyword>
<keyword evidence="5" id="KW-0812">Transmembrane</keyword>
<dbReference type="InterPro" id="IPR058627">
    <property type="entry name" value="MdtA-like_C"/>
</dbReference>
<protein>
    <submittedName>
        <fullName evidence="7">Efflux transporter periplasmic adaptor subunit</fullName>
    </submittedName>
</protein>
<dbReference type="Gene3D" id="2.40.50.100">
    <property type="match status" value="1"/>
</dbReference>
<feature type="coiled-coil region" evidence="4">
    <location>
        <begin position="135"/>
        <end position="197"/>
    </location>
</feature>
<comment type="subcellular location">
    <subcellularLocation>
        <location evidence="1">Cell envelope</location>
    </subcellularLocation>
</comment>
<evidence type="ECO:0000256" key="4">
    <source>
        <dbReference type="SAM" id="Coils"/>
    </source>
</evidence>
<dbReference type="Pfam" id="PF25967">
    <property type="entry name" value="RND-MFP_C"/>
    <property type="match status" value="1"/>
</dbReference>
<evidence type="ECO:0000313" key="7">
    <source>
        <dbReference type="EMBL" id="PIL46926.1"/>
    </source>
</evidence>
<name>A0A2G8TLM3_9BURK</name>
<accession>A0A2G8TLM3</accession>
<feature type="domain" description="Multidrug resistance protein MdtA-like C-terminal permuted SH3" evidence="6">
    <location>
        <begin position="342"/>
        <end position="399"/>
    </location>
</feature>
<comment type="similarity">
    <text evidence="2">Belongs to the membrane fusion protein (MFP) (TC 8.A.1) family.</text>
</comment>
<evidence type="ECO:0000256" key="3">
    <source>
        <dbReference type="ARBA" id="ARBA00023054"/>
    </source>
</evidence>
<evidence type="ECO:0000259" key="6">
    <source>
        <dbReference type="Pfam" id="PF25967"/>
    </source>
</evidence>
<keyword evidence="5" id="KW-1133">Transmembrane helix</keyword>
<comment type="caution">
    <text evidence="7">The sequence shown here is derived from an EMBL/GenBank/DDBJ whole genome shotgun (WGS) entry which is preliminary data.</text>
</comment>
<dbReference type="PANTHER" id="PTHR32347">
    <property type="entry name" value="EFFLUX SYSTEM COMPONENT YKNX-RELATED"/>
    <property type="match status" value="1"/>
</dbReference>